<organism evidence="1 2">
    <name type="scientific">Planctomicrobium piriforme</name>
    <dbReference type="NCBI Taxonomy" id="1576369"/>
    <lineage>
        <taxon>Bacteria</taxon>
        <taxon>Pseudomonadati</taxon>
        <taxon>Planctomycetota</taxon>
        <taxon>Planctomycetia</taxon>
        <taxon>Planctomycetales</taxon>
        <taxon>Planctomycetaceae</taxon>
        <taxon>Planctomicrobium</taxon>
    </lineage>
</organism>
<evidence type="ECO:0000313" key="2">
    <source>
        <dbReference type="Proteomes" id="UP000199518"/>
    </source>
</evidence>
<evidence type="ECO:0000313" key="1">
    <source>
        <dbReference type="EMBL" id="SFI46044.1"/>
    </source>
</evidence>
<sequence>MPFSSHWLRRNILALAGIMCGFLCAIGVAEHENGNPVPLVEMEELAIDVKGLEALSENSLPPSVRRLIGKTIRIRGVMYPGMHATGIRRFGLITETTGKTVSIHASPELIPVNSLIGVNLRPGSIARFSTQPFEVEGRLSIQPLETGEPSRVLYFLDDAKFTEVPPRPERRPALGWGC</sequence>
<name>A0A1I3IDI6_9PLAN</name>
<accession>A0A1I3IDI6</accession>
<gene>
    <name evidence="1" type="ORF">SAMN05421753_10977</name>
</gene>
<dbReference type="AlphaFoldDB" id="A0A1I3IDI6"/>
<dbReference type="RefSeq" id="WP_139228447.1">
    <property type="nucleotide sequence ID" value="NZ_FOQD01000009.1"/>
</dbReference>
<keyword evidence="2" id="KW-1185">Reference proteome</keyword>
<protein>
    <submittedName>
        <fullName evidence="1">Uncharacterized protein</fullName>
    </submittedName>
</protein>
<dbReference type="Proteomes" id="UP000199518">
    <property type="component" value="Unassembled WGS sequence"/>
</dbReference>
<dbReference type="Gene3D" id="2.40.50.870">
    <property type="entry name" value="Protein of unknown function (DUF3299)"/>
    <property type="match status" value="1"/>
</dbReference>
<proteinExistence type="predicted"/>
<reference evidence="2" key="1">
    <citation type="submission" date="2016-10" db="EMBL/GenBank/DDBJ databases">
        <authorList>
            <person name="Varghese N."/>
            <person name="Submissions S."/>
        </authorList>
    </citation>
    <scope>NUCLEOTIDE SEQUENCE [LARGE SCALE GENOMIC DNA]</scope>
    <source>
        <strain evidence="2">DSM 26348</strain>
    </source>
</reference>
<dbReference type="EMBL" id="FOQD01000009">
    <property type="protein sequence ID" value="SFI46044.1"/>
    <property type="molecule type" value="Genomic_DNA"/>
</dbReference>